<dbReference type="GO" id="GO:0008234">
    <property type="term" value="F:cysteine-type peptidase activity"/>
    <property type="evidence" value="ECO:0007669"/>
    <property type="project" value="InterPro"/>
</dbReference>
<evidence type="ECO:0000256" key="2">
    <source>
        <dbReference type="ARBA" id="ARBA00023157"/>
    </source>
</evidence>
<dbReference type="PANTHER" id="PTHR12411">
    <property type="entry name" value="CYSTEINE PROTEASE FAMILY C1-RELATED"/>
    <property type="match status" value="1"/>
</dbReference>
<dbReference type="InterPro" id="IPR000169">
    <property type="entry name" value="Pept_cys_AS"/>
</dbReference>
<evidence type="ECO:0000313" key="6">
    <source>
        <dbReference type="EMBL" id="OHT11996.1"/>
    </source>
</evidence>
<dbReference type="Pfam" id="PF08246">
    <property type="entry name" value="Inhibitor_I29"/>
    <property type="match status" value="1"/>
</dbReference>
<dbReference type="SUPFAM" id="SSF54001">
    <property type="entry name" value="Cysteine proteinases"/>
    <property type="match status" value="1"/>
</dbReference>
<dbReference type="InterPro" id="IPR039417">
    <property type="entry name" value="Peptidase_C1A_papain-like"/>
</dbReference>
<dbReference type="RefSeq" id="XP_068365132.1">
    <property type="nucleotide sequence ID" value="XM_068500080.1"/>
</dbReference>
<organism evidence="6 7">
    <name type="scientific">Tritrichomonas foetus</name>
    <dbReference type="NCBI Taxonomy" id="1144522"/>
    <lineage>
        <taxon>Eukaryota</taxon>
        <taxon>Metamonada</taxon>
        <taxon>Parabasalia</taxon>
        <taxon>Tritrichomonadida</taxon>
        <taxon>Tritrichomonadidae</taxon>
        <taxon>Tritrichomonas</taxon>
    </lineage>
</organism>
<dbReference type="InterPro" id="IPR038765">
    <property type="entry name" value="Papain-like_cys_pep_sf"/>
</dbReference>
<evidence type="ECO:0000259" key="4">
    <source>
        <dbReference type="SMART" id="SM00645"/>
    </source>
</evidence>
<sequence length="341" mass="38465">MFFLFSTFSLASLSLGLSEERSFVNWMRNNNLMYNGDEYHFRLGIFLTNLRIVQQHNAKKDVPYTLGMNSISCLTPSEYHQLLGMKRRILSHSEKVSIEKVLPFKEKVLSSKENRPSLKKSLPETIDYREQGVVNEIQDQGLCGSCWAFSTTQAMESQWALNHPGELYLLSVQALVDCVDTCDGCGGGFEDLAYDYILDKQNGCWATWDDYPYVQYTDECKYDASKGVCKFSSYVRVTRGDVDELAEKLVAHGVVSVAVHASDFGFQLYQGGVYTDTRCSGEYDDLDHGVGLVGYGYKLGHDYWIIRNSWGVTWGERGYMSLARDLGNICGVATDAMIPLL</sequence>
<comment type="caution">
    <text evidence="6">The sequence shown here is derived from an EMBL/GenBank/DDBJ whole genome shotgun (WGS) entry which is preliminary data.</text>
</comment>
<dbReference type="OrthoDB" id="640249at2759"/>
<keyword evidence="7" id="KW-1185">Reference proteome</keyword>
<dbReference type="InterPro" id="IPR025661">
    <property type="entry name" value="Pept_asp_AS"/>
</dbReference>
<dbReference type="CDD" id="cd02248">
    <property type="entry name" value="Peptidase_C1A"/>
    <property type="match status" value="1"/>
</dbReference>
<evidence type="ECO:0000256" key="3">
    <source>
        <dbReference type="SAM" id="SignalP"/>
    </source>
</evidence>
<dbReference type="SMART" id="SM00848">
    <property type="entry name" value="Inhibitor_I29"/>
    <property type="match status" value="1"/>
</dbReference>
<dbReference type="EMBL" id="MLAK01000573">
    <property type="protein sequence ID" value="OHT11996.1"/>
    <property type="molecule type" value="Genomic_DNA"/>
</dbReference>
<dbReference type="PROSITE" id="PS00640">
    <property type="entry name" value="THIOL_PROTEASE_ASN"/>
    <property type="match status" value="1"/>
</dbReference>
<evidence type="ECO:0000259" key="5">
    <source>
        <dbReference type="SMART" id="SM00848"/>
    </source>
</evidence>
<protein>
    <submittedName>
        <fullName evidence="6">Cathepsin L-like proteinase</fullName>
    </submittedName>
</protein>
<feature type="domain" description="Peptidase C1A papain C-terminal" evidence="4">
    <location>
        <begin position="122"/>
        <end position="340"/>
    </location>
</feature>
<dbReference type="FunFam" id="3.90.70.10:FF:000039">
    <property type="entry name" value="Cysteine proteinase 2, putative"/>
    <property type="match status" value="1"/>
</dbReference>
<keyword evidence="3" id="KW-0732">Signal</keyword>
<reference evidence="6" key="1">
    <citation type="submission" date="2016-10" db="EMBL/GenBank/DDBJ databases">
        <authorList>
            <person name="Benchimol M."/>
            <person name="Almeida L.G."/>
            <person name="Vasconcelos A.T."/>
            <person name="Perreira-Neves A."/>
            <person name="Rosa I.A."/>
            <person name="Tasca T."/>
            <person name="Bogo M.R."/>
            <person name="de Souza W."/>
        </authorList>
    </citation>
    <scope>NUCLEOTIDE SEQUENCE [LARGE SCALE GENOMIC DNA]</scope>
    <source>
        <strain evidence="6">K</strain>
    </source>
</reference>
<dbReference type="AlphaFoldDB" id="A0A1J4KQC9"/>
<dbReference type="Proteomes" id="UP000179807">
    <property type="component" value="Unassembled WGS sequence"/>
</dbReference>
<feature type="chain" id="PRO_5018559164" evidence="3">
    <location>
        <begin position="19"/>
        <end position="341"/>
    </location>
</feature>
<dbReference type="GeneID" id="94834784"/>
<evidence type="ECO:0000256" key="1">
    <source>
        <dbReference type="ARBA" id="ARBA00008455"/>
    </source>
</evidence>
<dbReference type="Gene3D" id="3.90.70.10">
    <property type="entry name" value="Cysteine proteinases"/>
    <property type="match status" value="1"/>
</dbReference>
<comment type="similarity">
    <text evidence="1">Belongs to the peptidase C1 family.</text>
</comment>
<name>A0A1J4KQC9_9EUKA</name>
<evidence type="ECO:0000313" key="7">
    <source>
        <dbReference type="Proteomes" id="UP000179807"/>
    </source>
</evidence>
<dbReference type="GO" id="GO:0006508">
    <property type="term" value="P:proteolysis"/>
    <property type="evidence" value="ECO:0007669"/>
    <property type="project" value="InterPro"/>
</dbReference>
<dbReference type="InterPro" id="IPR013201">
    <property type="entry name" value="Prot_inhib_I29"/>
</dbReference>
<gene>
    <name evidence="6" type="ORF">TRFO_18270</name>
</gene>
<dbReference type="InterPro" id="IPR013128">
    <property type="entry name" value="Peptidase_C1A"/>
</dbReference>
<feature type="domain" description="Cathepsin propeptide inhibitor" evidence="5">
    <location>
        <begin position="23"/>
        <end position="79"/>
    </location>
</feature>
<dbReference type="SMART" id="SM00645">
    <property type="entry name" value="Pept_C1"/>
    <property type="match status" value="1"/>
</dbReference>
<accession>A0A1J4KQC9</accession>
<dbReference type="Pfam" id="PF00112">
    <property type="entry name" value="Peptidase_C1"/>
    <property type="match status" value="1"/>
</dbReference>
<dbReference type="PRINTS" id="PR00705">
    <property type="entry name" value="PAPAIN"/>
</dbReference>
<dbReference type="VEuPathDB" id="TrichDB:TRFO_18270"/>
<dbReference type="InterPro" id="IPR000668">
    <property type="entry name" value="Peptidase_C1A_C"/>
</dbReference>
<proteinExistence type="inferred from homology"/>
<dbReference type="PROSITE" id="PS00139">
    <property type="entry name" value="THIOL_PROTEASE_CYS"/>
    <property type="match status" value="1"/>
</dbReference>
<feature type="signal peptide" evidence="3">
    <location>
        <begin position="1"/>
        <end position="18"/>
    </location>
</feature>
<keyword evidence="2" id="KW-1015">Disulfide bond</keyword>